<keyword evidence="14" id="KW-1185">Reference proteome</keyword>
<feature type="chain" id="PRO_5046808291" evidence="10">
    <location>
        <begin position="21"/>
        <end position="687"/>
    </location>
</feature>
<evidence type="ECO:0000256" key="10">
    <source>
        <dbReference type="SAM" id="SignalP"/>
    </source>
</evidence>
<dbReference type="InterPro" id="IPR037066">
    <property type="entry name" value="Plug_dom_sf"/>
</dbReference>
<keyword evidence="3 8" id="KW-1134">Transmembrane beta strand</keyword>
<evidence type="ECO:0000256" key="8">
    <source>
        <dbReference type="PROSITE-ProRule" id="PRU01360"/>
    </source>
</evidence>
<dbReference type="PANTHER" id="PTHR30069">
    <property type="entry name" value="TONB-DEPENDENT OUTER MEMBRANE RECEPTOR"/>
    <property type="match status" value="1"/>
</dbReference>
<keyword evidence="4 8" id="KW-0812">Transmembrane</keyword>
<dbReference type="Pfam" id="PF07715">
    <property type="entry name" value="Plug"/>
    <property type="match status" value="1"/>
</dbReference>
<reference evidence="14" key="1">
    <citation type="journal article" date="2019" name="Int. J. Syst. Evol. Microbiol.">
        <title>The Global Catalogue of Microorganisms (GCM) 10K type strain sequencing project: providing services to taxonomists for standard genome sequencing and annotation.</title>
        <authorList>
            <consortium name="The Broad Institute Genomics Platform"/>
            <consortium name="The Broad Institute Genome Sequencing Center for Infectious Disease"/>
            <person name="Wu L."/>
            <person name="Ma J."/>
        </authorList>
    </citation>
    <scope>NUCLEOTIDE SEQUENCE [LARGE SCALE GENOMIC DNA]</scope>
    <source>
        <strain evidence="14">JCM 32305</strain>
    </source>
</reference>
<comment type="caution">
    <text evidence="13">The sequence shown here is derived from an EMBL/GenBank/DDBJ whole genome shotgun (WGS) entry which is preliminary data.</text>
</comment>
<evidence type="ECO:0000256" key="5">
    <source>
        <dbReference type="ARBA" id="ARBA00023077"/>
    </source>
</evidence>
<evidence type="ECO:0000259" key="12">
    <source>
        <dbReference type="Pfam" id="PF07715"/>
    </source>
</evidence>
<evidence type="ECO:0000256" key="6">
    <source>
        <dbReference type="ARBA" id="ARBA00023136"/>
    </source>
</evidence>
<dbReference type="Gene3D" id="2.170.130.10">
    <property type="entry name" value="TonB-dependent receptor, plug domain"/>
    <property type="match status" value="1"/>
</dbReference>
<evidence type="ECO:0000256" key="2">
    <source>
        <dbReference type="ARBA" id="ARBA00022448"/>
    </source>
</evidence>
<sequence length="687" mass="77121">MKIVNRLLLGTLLVSPYVIAEEPLSDLDLDLDSLMAMDVQVTSAMKRAQSAFDTASSIYVLTKEQITHSGATSIPEALKLVPGLVVRQLDNNQWAITSRGVASRFSAKLLVMIDGQSFYTPKFAAVYWETLNVPLYDIERIEVIRGQGGLLWGSNANNGVINIITKNSIDTRGVYADVSSGSQINHDVNLRYGSDIGNKGSFRLYGHVRDGDESDKGISLEPADFTEQQSAGVRFDFTPNDEWSGLIQGNITQSSLGQNFRGVIDETNRNISFTDDLDRTDSRVMARIENRISANANQMLQTSWLKQSGSQTFLQEHFESFDIDYQMNFLYNDLKLDWGLNYRYNDISFAESSFVRSDGGYNTLHQYGALIQGQYSLIADELDIIVGAKVEHNDLTGWENQPLARLVWKPQKNQVIWTSISKSVRVPSLIEFNDDFTIDGQRVDEVSPITTGINAIDKYYIRTYLNGNENVKSEKSVSYEVGYRLTQGSWALDLSAYHTKAKDVIAITVDSNIEQFLPIFGLLQAGQLDLAMQSLTTTSINFDIVSNAQVTTNGGDIILTWQPSDIFNAELGYSYNTFNYDLAENTFPAIGYDSKSRQLFAKTDIELFDNHRLFASIRVENSNAYDVDNYTALDLTWQWAFHQNWSAAIMGKNLFAGSHIEYSNTGETFTLPNYIDESVTFKLIAKF</sequence>
<comment type="subcellular location">
    <subcellularLocation>
        <location evidence="1 8">Cell outer membrane</location>
        <topology evidence="1 8">Multi-pass membrane protein</topology>
    </subcellularLocation>
</comment>
<feature type="domain" description="TonB-dependent receptor plug" evidence="12">
    <location>
        <begin position="52"/>
        <end position="160"/>
    </location>
</feature>
<dbReference type="PROSITE" id="PS52016">
    <property type="entry name" value="TONB_DEPENDENT_REC_3"/>
    <property type="match status" value="1"/>
</dbReference>
<keyword evidence="5 9" id="KW-0798">TonB box</keyword>
<dbReference type="InterPro" id="IPR036942">
    <property type="entry name" value="Beta-barrel_TonB_sf"/>
</dbReference>
<dbReference type="InterPro" id="IPR039426">
    <property type="entry name" value="TonB-dep_rcpt-like"/>
</dbReference>
<organism evidence="13 14">
    <name type="scientific">Shewanella ulleungensis</name>
    <dbReference type="NCBI Taxonomy" id="2282699"/>
    <lineage>
        <taxon>Bacteria</taxon>
        <taxon>Pseudomonadati</taxon>
        <taxon>Pseudomonadota</taxon>
        <taxon>Gammaproteobacteria</taxon>
        <taxon>Alteromonadales</taxon>
        <taxon>Shewanellaceae</taxon>
        <taxon>Shewanella</taxon>
    </lineage>
</organism>
<dbReference type="EMBL" id="BMQW01000002">
    <property type="protein sequence ID" value="GGP79283.1"/>
    <property type="molecule type" value="Genomic_DNA"/>
</dbReference>
<dbReference type="SUPFAM" id="SSF56935">
    <property type="entry name" value="Porins"/>
    <property type="match status" value="1"/>
</dbReference>
<evidence type="ECO:0000259" key="11">
    <source>
        <dbReference type="Pfam" id="PF00593"/>
    </source>
</evidence>
<feature type="domain" description="TonB-dependent receptor-like beta-barrel" evidence="11">
    <location>
        <begin position="180"/>
        <end position="654"/>
    </location>
</feature>
<evidence type="ECO:0000256" key="4">
    <source>
        <dbReference type="ARBA" id="ARBA00022692"/>
    </source>
</evidence>
<dbReference type="Pfam" id="PF00593">
    <property type="entry name" value="TonB_dep_Rec_b-barrel"/>
    <property type="match status" value="1"/>
</dbReference>
<dbReference type="RefSeq" id="WP_428848143.1">
    <property type="nucleotide sequence ID" value="NZ_BMQW01000002.1"/>
</dbReference>
<dbReference type="InterPro" id="IPR000531">
    <property type="entry name" value="Beta-barrel_TonB"/>
</dbReference>
<evidence type="ECO:0000256" key="7">
    <source>
        <dbReference type="ARBA" id="ARBA00023237"/>
    </source>
</evidence>
<keyword evidence="7 8" id="KW-0998">Cell outer membrane</keyword>
<keyword evidence="10" id="KW-0732">Signal</keyword>
<comment type="similarity">
    <text evidence="8 9">Belongs to the TonB-dependent receptor family.</text>
</comment>
<proteinExistence type="inferred from homology"/>
<gene>
    <name evidence="13" type="ORF">GCM10009410_09710</name>
</gene>
<dbReference type="Proteomes" id="UP000654004">
    <property type="component" value="Unassembled WGS sequence"/>
</dbReference>
<evidence type="ECO:0000313" key="13">
    <source>
        <dbReference type="EMBL" id="GGP79283.1"/>
    </source>
</evidence>
<evidence type="ECO:0000256" key="1">
    <source>
        <dbReference type="ARBA" id="ARBA00004571"/>
    </source>
</evidence>
<evidence type="ECO:0000256" key="3">
    <source>
        <dbReference type="ARBA" id="ARBA00022452"/>
    </source>
</evidence>
<dbReference type="Gene3D" id="2.40.170.20">
    <property type="entry name" value="TonB-dependent receptor, beta-barrel domain"/>
    <property type="match status" value="1"/>
</dbReference>
<evidence type="ECO:0000313" key="14">
    <source>
        <dbReference type="Proteomes" id="UP000654004"/>
    </source>
</evidence>
<dbReference type="InterPro" id="IPR012910">
    <property type="entry name" value="Plug_dom"/>
</dbReference>
<protein>
    <submittedName>
        <fullName evidence="13">TonB-dependent receptor</fullName>
    </submittedName>
</protein>
<name>A0ABQ2QFF7_9GAMM</name>
<keyword evidence="6 8" id="KW-0472">Membrane</keyword>
<feature type="signal peptide" evidence="10">
    <location>
        <begin position="1"/>
        <end position="20"/>
    </location>
</feature>
<keyword evidence="13" id="KW-0675">Receptor</keyword>
<keyword evidence="2 8" id="KW-0813">Transport</keyword>
<dbReference type="PANTHER" id="PTHR30069:SF27">
    <property type="entry name" value="BLL4766 PROTEIN"/>
    <property type="match status" value="1"/>
</dbReference>
<evidence type="ECO:0000256" key="9">
    <source>
        <dbReference type="RuleBase" id="RU003357"/>
    </source>
</evidence>
<accession>A0ABQ2QFF7</accession>